<evidence type="ECO:0000256" key="1">
    <source>
        <dbReference type="SAM" id="Phobius"/>
    </source>
</evidence>
<dbReference type="Proteomes" id="UP001152797">
    <property type="component" value="Unassembled WGS sequence"/>
</dbReference>
<dbReference type="EMBL" id="CAMXCT020003668">
    <property type="protein sequence ID" value="CAL1159039.1"/>
    <property type="molecule type" value="Genomic_DNA"/>
</dbReference>
<dbReference type="Gene3D" id="2.30.180.10">
    <property type="entry name" value="FAS1 domain"/>
    <property type="match status" value="1"/>
</dbReference>
<reference evidence="3" key="1">
    <citation type="submission" date="2022-10" db="EMBL/GenBank/DDBJ databases">
        <authorList>
            <person name="Chen Y."/>
            <person name="Dougan E. K."/>
            <person name="Chan C."/>
            <person name="Rhodes N."/>
            <person name="Thang M."/>
        </authorList>
    </citation>
    <scope>NUCLEOTIDE SEQUENCE</scope>
</reference>
<evidence type="ECO:0000313" key="5">
    <source>
        <dbReference type="Proteomes" id="UP001152797"/>
    </source>
</evidence>
<dbReference type="EMBL" id="CAMXCT010003668">
    <property type="protein sequence ID" value="CAI4005664.1"/>
    <property type="molecule type" value="Genomic_DNA"/>
</dbReference>
<feature type="domain" description="FAS1" evidence="2">
    <location>
        <begin position="14"/>
        <end position="159"/>
    </location>
</feature>
<evidence type="ECO:0000259" key="2">
    <source>
        <dbReference type="PROSITE" id="PS50213"/>
    </source>
</evidence>
<evidence type="ECO:0000313" key="3">
    <source>
        <dbReference type="EMBL" id="CAI4005664.1"/>
    </source>
</evidence>
<accession>A0A9P1GA03</accession>
<keyword evidence="1" id="KW-0472">Membrane</keyword>
<reference evidence="4 5" key="2">
    <citation type="submission" date="2024-05" db="EMBL/GenBank/DDBJ databases">
        <authorList>
            <person name="Chen Y."/>
            <person name="Shah S."/>
            <person name="Dougan E. K."/>
            <person name="Thang M."/>
            <person name="Chan C."/>
        </authorList>
    </citation>
    <scope>NUCLEOTIDE SEQUENCE [LARGE SCALE GENOMIC DNA]</scope>
</reference>
<dbReference type="PANTHER" id="PTHR10900:SF77">
    <property type="entry name" value="FI19380P1"/>
    <property type="match status" value="1"/>
</dbReference>
<gene>
    <name evidence="3" type="ORF">C1SCF055_LOCUS31372</name>
</gene>
<keyword evidence="1" id="KW-1133">Transmembrane helix</keyword>
<dbReference type="PROSITE" id="PS50213">
    <property type="entry name" value="FAS1"/>
    <property type="match status" value="1"/>
</dbReference>
<dbReference type="InterPro" id="IPR036378">
    <property type="entry name" value="FAS1_dom_sf"/>
</dbReference>
<dbReference type="EMBL" id="CAMXCT030003668">
    <property type="protein sequence ID" value="CAL4792976.1"/>
    <property type="molecule type" value="Genomic_DNA"/>
</dbReference>
<keyword evidence="5" id="KW-1185">Reference proteome</keyword>
<proteinExistence type="predicted"/>
<keyword evidence="1" id="KW-0812">Transmembrane</keyword>
<dbReference type="GO" id="GO:0005615">
    <property type="term" value="C:extracellular space"/>
    <property type="evidence" value="ECO:0007669"/>
    <property type="project" value="TreeGrafter"/>
</dbReference>
<organism evidence="3">
    <name type="scientific">Cladocopium goreaui</name>
    <dbReference type="NCBI Taxonomy" id="2562237"/>
    <lineage>
        <taxon>Eukaryota</taxon>
        <taxon>Sar</taxon>
        <taxon>Alveolata</taxon>
        <taxon>Dinophyceae</taxon>
        <taxon>Suessiales</taxon>
        <taxon>Symbiodiniaceae</taxon>
        <taxon>Cladocopium</taxon>
    </lineage>
</organism>
<dbReference type="InterPro" id="IPR050904">
    <property type="entry name" value="Adhesion/Biosynth-related"/>
</dbReference>
<dbReference type="SUPFAM" id="SSF82153">
    <property type="entry name" value="FAS1 domain"/>
    <property type="match status" value="1"/>
</dbReference>
<sequence length="216" mass="23989">MDQVVLPKVWRFPERNFMQFANKESDLSEFVRLVSFSGLVEEFQGNGPFTAMIPTNYAFSQLGSGMEKLFLPENAQKLKALLRYHVVLGKFLSIHLTSPKSLGTLQGEELSAVPWTQLGWTGIAYQSASPPVVINSKAQVLTPDVLATNGVVHIIDHVLFPPGVDLSFFDTTQPPFLATAAAARTHANVWMLLTFCMLLLWQISLDSKAFRAHLVL</sequence>
<evidence type="ECO:0000313" key="4">
    <source>
        <dbReference type="EMBL" id="CAL4792976.1"/>
    </source>
</evidence>
<dbReference type="SMART" id="SM00554">
    <property type="entry name" value="FAS1"/>
    <property type="match status" value="1"/>
</dbReference>
<dbReference type="OrthoDB" id="286301at2759"/>
<dbReference type="PANTHER" id="PTHR10900">
    <property type="entry name" value="PERIOSTIN-RELATED"/>
    <property type="match status" value="1"/>
</dbReference>
<dbReference type="Pfam" id="PF02469">
    <property type="entry name" value="Fasciclin"/>
    <property type="match status" value="1"/>
</dbReference>
<feature type="transmembrane region" description="Helical" evidence="1">
    <location>
        <begin position="187"/>
        <end position="205"/>
    </location>
</feature>
<dbReference type="InterPro" id="IPR000782">
    <property type="entry name" value="FAS1_domain"/>
</dbReference>
<protein>
    <submittedName>
        <fullName evidence="4">Protein sll1483</fullName>
    </submittedName>
</protein>
<name>A0A9P1GA03_9DINO</name>
<comment type="caution">
    <text evidence="3">The sequence shown here is derived from an EMBL/GenBank/DDBJ whole genome shotgun (WGS) entry which is preliminary data.</text>
</comment>
<dbReference type="AlphaFoldDB" id="A0A9P1GA03"/>